<sequence>MFDLTQTVLLASFALCLLSLLGALPLAAYLRRRTPTLGWNYDGLVQIEPLRRVDLLGLGLLIALFCLQSLLKLPQVIDFFISIGWLSSSAAEQPETIQLTPEVLLAGMISQSVPGMIVLVFLVFRHISVIDFFGLKWRKAYLLVLIGPFAAVFVHVVFVLMEMAGYSRIIESVFGEAKQQEIVKIYQETSAVSIRIMLAFAAVIIAPVVEEVVFRGYIYPVCKRYTGRIIATFFASLFFSAVHFNIPALLPLFILAIILTIAYELSGSLWVPISIHACFNAFTLIVQELQTTP</sequence>
<organism evidence="3 4">
    <name type="scientific">Oceaniferula flava</name>
    <dbReference type="NCBI Taxonomy" id="2800421"/>
    <lineage>
        <taxon>Bacteria</taxon>
        <taxon>Pseudomonadati</taxon>
        <taxon>Verrucomicrobiota</taxon>
        <taxon>Verrucomicrobiia</taxon>
        <taxon>Verrucomicrobiales</taxon>
        <taxon>Verrucomicrobiaceae</taxon>
        <taxon>Oceaniferula</taxon>
    </lineage>
</organism>
<dbReference type="PANTHER" id="PTHR43592:SF15">
    <property type="entry name" value="CAAX AMINO TERMINAL PROTEASE FAMILY PROTEIN"/>
    <property type="match status" value="1"/>
</dbReference>
<keyword evidence="1" id="KW-0812">Transmembrane</keyword>
<keyword evidence="1" id="KW-0472">Membrane</keyword>
<evidence type="ECO:0000313" key="4">
    <source>
        <dbReference type="Proteomes" id="UP000634206"/>
    </source>
</evidence>
<feature type="domain" description="CAAX prenyl protease 2/Lysostaphin resistance protein A-like" evidence="2">
    <location>
        <begin position="196"/>
        <end position="282"/>
    </location>
</feature>
<dbReference type="AlphaFoldDB" id="A0AAE2SE68"/>
<evidence type="ECO:0000256" key="1">
    <source>
        <dbReference type="SAM" id="Phobius"/>
    </source>
</evidence>
<feature type="transmembrane region" description="Helical" evidence="1">
    <location>
        <begin position="103"/>
        <end position="128"/>
    </location>
</feature>
<feature type="transmembrane region" description="Helical" evidence="1">
    <location>
        <begin position="140"/>
        <end position="161"/>
    </location>
</feature>
<proteinExistence type="predicted"/>
<evidence type="ECO:0000259" key="2">
    <source>
        <dbReference type="Pfam" id="PF02517"/>
    </source>
</evidence>
<feature type="transmembrane region" description="Helical" evidence="1">
    <location>
        <begin position="53"/>
        <end position="71"/>
    </location>
</feature>
<feature type="transmembrane region" description="Helical" evidence="1">
    <location>
        <begin position="230"/>
        <end position="263"/>
    </location>
</feature>
<comment type="caution">
    <text evidence="3">The sequence shown here is derived from an EMBL/GenBank/DDBJ whole genome shotgun (WGS) entry which is preliminary data.</text>
</comment>
<gene>
    <name evidence="3" type="ORF">JIN83_09865</name>
</gene>
<keyword evidence="4" id="KW-1185">Reference proteome</keyword>
<dbReference type="Proteomes" id="UP000634206">
    <property type="component" value="Unassembled WGS sequence"/>
</dbReference>
<reference evidence="3" key="1">
    <citation type="submission" date="2021-01" db="EMBL/GenBank/DDBJ databases">
        <title>Modified the classification status of verrucomicrobia.</title>
        <authorList>
            <person name="Feng X."/>
        </authorList>
    </citation>
    <scope>NUCLEOTIDE SEQUENCE</scope>
    <source>
        <strain evidence="3">5K15</strain>
    </source>
</reference>
<dbReference type="InterPro" id="IPR003675">
    <property type="entry name" value="Rce1/LyrA-like_dom"/>
</dbReference>
<dbReference type="EMBL" id="JAENIG010000006">
    <property type="protein sequence ID" value="MBK1855264.1"/>
    <property type="molecule type" value="Genomic_DNA"/>
</dbReference>
<feature type="transmembrane region" description="Helical" evidence="1">
    <location>
        <begin position="196"/>
        <end position="218"/>
    </location>
</feature>
<keyword evidence="1" id="KW-1133">Transmembrane helix</keyword>
<dbReference type="RefSeq" id="WP_309489877.1">
    <property type="nucleotide sequence ID" value="NZ_JAENIG010000006.1"/>
</dbReference>
<dbReference type="Pfam" id="PF02517">
    <property type="entry name" value="Rce1-like"/>
    <property type="match status" value="1"/>
</dbReference>
<dbReference type="GO" id="GO:0004175">
    <property type="term" value="F:endopeptidase activity"/>
    <property type="evidence" value="ECO:0007669"/>
    <property type="project" value="UniProtKB-ARBA"/>
</dbReference>
<keyword evidence="3" id="KW-0482">Metalloprotease</keyword>
<evidence type="ECO:0000313" key="3">
    <source>
        <dbReference type="EMBL" id="MBK1855264.1"/>
    </source>
</evidence>
<dbReference type="PANTHER" id="PTHR43592">
    <property type="entry name" value="CAAX AMINO TERMINAL PROTEASE"/>
    <property type="match status" value="1"/>
</dbReference>
<dbReference type="GO" id="GO:0008237">
    <property type="term" value="F:metallopeptidase activity"/>
    <property type="evidence" value="ECO:0007669"/>
    <property type="project" value="UniProtKB-KW"/>
</dbReference>
<feature type="transmembrane region" description="Helical" evidence="1">
    <location>
        <begin position="6"/>
        <end position="30"/>
    </location>
</feature>
<accession>A0AAE2SE68</accession>
<keyword evidence="3" id="KW-0378">Hydrolase</keyword>
<dbReference type="GO" id="GO:0080120">
    <property type="term" value="P:CAAX-box protein maturation"/>
    <property type="evidence" value="ECO:0007669"/>
    <property type="project" value="UniProtKB-ARBA"/>
</dbReference>
<keyword evidence="3" id="KW-0645">Protease</keyword>
<name>A0AAE2SE68_9BACT</name>
<protein>
    <submittedName>
        <fullName evidence="3">CPBP family intramembrane metalloprotease</fullName>
    </submittedName>
</protein>